<reference evidence="2" key="1">
    <citation type="submission" date="2022-11" db="UniProtKB">
        <authorList>
            <consortium name="WormBaseParasite"/>
        </authorList>
    </citation>
    <scope>IDENTIFICATION</scope>
</reference>
<accession>A0A915ANS6</accession>
<name>A0A915ANS6_PARUN</name>
<protein>
    <submittedName>
        <fullName evidence="2">Uncharacterized protein</fullName>
    </submittedName>
</protein>
<organism evidence="1 2">
    <name type="scientific">Parascaris univalens</name>
    <name type="common">Nematode worm</name>
    <dbReference type="NCBI Taxonomy" id="6257"/>
    <lineage>
        <taxon>Eukaryota</taxon>
        <taxon>Metazoa</taxon>
        <taxon>Ecdysozoa</taxon>
        <taxon>Nematoda</taxon>
        <taxon>Chromadorea</taxon>
        <taxon>Rhabditida</taxon>
        <taxon>Spirurina</taxon>
        <taxon>Ascaridomorpha</taxon>
        <taxon>Ascaridoidea</taxon>
        <taxon>Ascarididae</taxon>
        <taxon>Parascaris</taxon>
    </lineage>
</organism>
<evidence type="ECO:0000313" key="2">
    <source>
        <dbReference type="WBParaSite" id="PgR010_g197_t02"/>
    </source>
</evidence>
<evidence type="ECO:0000313" key="1">
    <source>
        <dbReference type="Proteomes" id="UP000887569"/>
    </source>
</evidence>
<sequence length="189" mass="20929">MRFANLKLNSTIGSGIVVGFASLDELSPDDAFDLLFAECLKGKNPSREIVWYRDERPSRIPMDCRPTVAQLSCIHLRYSHGQMIAAITSFCANIHCSKQVDLLIVEFLESDIPHEASCAALLALLSDAARWIQQHRQVAIDDGNADDLPSLVALIRPNNMFDHLMITSLYTDCIVLIESKSIVVDALDG</sequence>
<dbReference type="Proteomes" id="UP000887569">
    <property type="component" value="Unplaced"/>
</dbReference>
<dbReference type="WBParaSite" id="PgR010_g197_t02">
    <property type="protein sequence ID" value="PgR010_g197_t02"/>
    <property type="gene ID" value="PgR010_g197"/>
</dbReference>
<keyword evidence="1" id="KW-1185">Reference proteome</keyword>
<dbReference type="AlphaFoldDB" id="A0A915ANS6"/>
<proteinExistence type="predicted"/>